<evidence type="ECO:0000313" key="3">
    <source>
        <dbReference type="Proteomes" id="UP001162131"/>
    </source>
</evidence>
<dbReference type="EMBL" id="CAJZBQ010000041">
    <property type="protein sequence ID" value="CAG9327044.1"/>
    <property type="molecule type" value="Genomic_DNA"/>
</dbReference>
<evidence type="ECO:0000313" key="2">
    <source>
        <dbReference type="EMBL" id="CAG9327044.1"/>
    </source>
</evidence>
<keyword evidence="1" id="KW-0472">Membrane</keyword>
<sequence>MALRLARVFRRSGMPQLATRGRPAADTEVADEIPHDFYVVKDYERNLFYGQLSHAQRPGYKKRYDPFKKFSERQEHAWTPRYRNQQFDAGTGWITFAFILLLPFEFIVLFYLETKYKRYRYNPLAYNLGIPHEL</sequence>
<proteinExistence type="predicted"/>
<accession>A0AAU9JPX3</accession>
<protein>
    <submittedName>
        <fullName evidence="2">Uncharacterized protein</fullName>
    </submittedName>
</protein>
<name>A0AAU9JPX3_9CILI</name>
<gene>
    <name evidence="2" type="ORF">BSTOLATCC_MIC42302</name>
</gene>
<dbReference type="AlphaFoldDB" id="A0AAU9JPX3"/>
<organism evidence="2 3">
    <name type="scientific">Blepharisma stoltei</name>
    <dbReference type="NCBI Taxonomy" id="1481888"/>
    <lineage>
        <taxon>Eukaryota</taxon>
        <taxon>Sar</taxon>
        <taxon>Alveolata</taxon>
        <taxon>Ciliophora</taxon>
        <taxon>Postciliodesmatophora</taxon>
        <taxon>Heterotrichea</taxon>
        <taxon>Heterotrichida</taxon>
        <taxon>Blepharismidae</taxon>
        <taxon>Blepharisma</taxon>
    </lineage>
</organism>
<feature type="transmembrane region" description="Helical" evidence="1">
    <location>
        <begin position="93"/>
        <end position="112"/>
    </location>
</feature>
<keyword evidence="1" id="KW-0812">Transmembrane</keyword>
<comment type="caution">
    <text evidence="2">The sequence shown here is derived from an EMBL/GenBank/DDBJ whole genome shotgun (WGS) entry which is preliminary data.</text>
</comment>
<dbReference type="Proteomes" id="UP001162131">
    <property type="component" value="Unassembled WGS sequence"/>
</dbReference>
<evidence type="ECO:0000256" key="1">
    <source>
        <dbReference type="SAM" id="Phobius"/>
    </source>
</evidence>
<keyword evidence="1" id="KW-1133">Transmembrane helix</keyword>
<reference evidence="2" key="1">
    <citation type="submission" date="2021-09" db="EMBL/GenBank/DDBJ databases">
        <authorList>
            <consortium name="AG Swart"/>
            <person name="Singh M."/>
            <person name="Singh A."/>
            <person name="Seah K."/>
            <person name="Emmerich C."/>
        </authorList>
    </citation>
    <scope>NUCLEOTIDE SEQUENCE</scope>
    <source>
        <strain evidence="2">ATCC30299</strain>
    </source>
</reference>
<keyword evidence="3" id="KW-1185">Reference proteome</keyword>